<feature type="transmembrane region" description="Helical" evidence="2">
    <location>
        <begin position="130"/>
        <end position="148"/>
    </location>
</feature>
<sequence>MSNRKDGGDDSLALEVIEAIHNLPDCPSDSIDVSFESISSSPKVVHKKVSNSIFDEVGGEWSSAPRASLLLLLHISTDCFCGFESSFDWSENLCPLVRGLLLQSASFPLFWAVLLLFLLALLLRLKPTRSLIIGEFLLVVLSFFSIQLQQSSSQPVVAEAVGGFPFCLQTPWPREKNQELRLPLQAALAGQQTTAPTAVTAVANTKDNSKATSSEFQAFISDLEASPPFNPLNHTSFGHGSNTSGRQDVELPLGKGEKTGATVSAKPSFAGLFSTNRKLTMDNKLSKFKIEDGTITLEFDDRTDVRAKLGFCIVDYITGKFPALQAIHALSKSWGASFQQHDSGWLVFRFARDDDQQRILAGGPYFIYGRPLILKAMSDCFEFRMFDSSWAILPSLPLECWHPNALGKIDFRLGTPIAMDSLTMRMERVSYARILVESITVIEQKQQTVTDTNTADGIAYEQPESFRPQTSPKGQRQSSSLRQKEAEVDSSVSSCEPDSPTSTQHLMSGTMAYRKLKLQLGGESPPPITMKIEFWNVRGFNRPLKHNGVAHLIKNNRFCLLDILETKLTTSAIARIIDRSFLGWCQTNNFDTIASGRILIIWNPSVIDLVPEDISPQVIHCRAKNKSFQLSFYILFTYGLYTVVHKRSMWEKLLELGQPMNMPWLILGDFNCVKSPTDKQLGATPTWYELKDFAYYCLSLGLNDAQQRDATLLGTPTLQLESDPENAAIRDSVGEFRKNAVFLDEAERHFYYQKAKLYFLKIGDRNTKFFHDMVKRNATKSSILAITKTDDSTITVVEVKQAIFYINDNKAPGPDGYSACFFKRAWHIVGDQVCTAVLDFFRSGRLLRQLNHSIIALVPKSDHCPTVADYRPISCCNVIYKAITKIIVDLLAPALEHLTDRCQATFVGGRSITNNIFLAQEMVRQYTRKRISPRCTINVDLHKAFDSLSALSQVSHGYGFPPVFIAWIMECVSASSFSVALNGSLHGFFTGKKGLRQGDPMSPALFIICMEYFSRLIKRKTTDSDFNFHSKCEKLKITHLLFVDDLMMFSRGDLSSVHLDGMPMGSLGTSPALLLTFQNPTFVQ</sequence>
<evidence type="ECO:0008006" key="6">
    <source>
        <dbReference type="Google" id="ProtNLM"/>
    </source>
</evidence>
<feature type="transmembrane region" description="Helical" evidence="2">
    <location>
        <begin position="105"/>
        <end position="123"/>
    </location>
</feature>
<evidence type="ECO:0000259" key="3">
    <source>
        <dbReference type="Pfam" id="PF00078"/>
    </source>
</evidence>
<dbReference type="InterPro" id="IPR000477">
    <property type="entry name" value="RT_dom"/>
</dbReference>
<comment type="caution">
    <text evidence="5">The sequence shown here is derived from an EMBL/GenBank/DDBJ whole genome shotgun (WGS) entry which is preliminary data.</text>
</comment>
<feature type="domain" description="DUF4283" evidence="4">
    <location>
        <begin position="307"/>
        <end position="382"/>
    </location>
</feature>
<feature type="compositionally biased region" description="Polar residues" evidence="1">
    <location>
        <begin position="490"/>
        <end position="506"/>
    </location>
</feature>
<dbReference type="PANTHER" id="PTHR46890:SF48">
    <property type="entry name" value="RNA-DIRECTED DNA POLYMERASE"/>
    <property type="match status" value="1"/>
</dbReference>
<name>A0AAW2IXG1_9LAMI</name>
<dbReference type="InterPro" id="IPR052343">
    <property type="entry name" value="Retrotransposon-Effector_Assoc"/>
</dbReference>
<evidence type="ECO:0000259" key="4">
    <source>
        <dbReference type="Pfam" id="PF14111"/>
    </source>
</evidence>
<dbReference type="PANTHER" id="PTHR46890">
    <property type="entry name" value="NON-LTR RETROLELEMENT REVERSE TRANSCRIPTASE-LIKE PROTEIN-RELATED"/>
    <property type="match status" value="1"/>
</dbReference>
<evidence type="ECO:0000313" key="5">
    <source>
        <dbReference type="EMBL" id="KAL0286498.1"/>
    </source>
</evidence>
<dbReference type="Pfam" id="PF00078">
    <property type="entry name" value="RVT_1"/>
    <property type="match status" value="1"/>
</dbReference>
<dbReference type="AlphaFoldDB" id="A0AAW2IXG1"/>
<dbReference type="SUPFAM" id="SSF56219">
    <property type="entry name" value="DNase I-like"/>
    <property type="match status" value="1"/>
</dbReference>
<organism evidence="5">
    <name type="scientific">Sesamum angustifolium</name>
    <dbReference type="NCBI Taxonomy" id="2727405"/>
    <lineage>
        <taxon>Eukaryota</taxon>
        <taxon>Viridiplantae</taxon>
        <taxon>Streptophyta</taxon>
        <taxon>Embryophyta</taxon>
        <taxon>Tracheophyta</taxon>
        <taxon>Spermatophyta</taxon>
        <taxon>Magnoliopsida</taxon>
        <taxon>eudicotyledons</taxon>
        <taxon>Gunneridae</taxon>
        <taxon>Pentapetalae</taxon>
        <taxon>asterids</taxon>
        <taxon>lamiids</taxon>
        <taxon>Lamiales</taxon>
        <taxon>Pedaliaceae</taxon>
        <taxon>Sesamum</taxon>
    </lineage>
</organism>
<dbReference type="InterPro" id="IPR025558">
    <property type="entry name" value="DUF4283"/>
</dbReference>
<protein>
    <recommendedName>
        <fullName evidence="6">Reverse transcriptase domain-containing protein</fullName>
    </recommendedName>
</protein>
<dbReference type="CDD" id="cd01650">
    <property type="entry name" value="RT_nLTR_like"/>
    <property type="match status" value="1"/>
</dbReference>
<reference evidence="5" key="1">
    <citation type="submission" date="2020-06" db="EMBL/GenBank/DDBJ databases">
        <authorList>
            <person name="Li T."/>
            <person name="Hu X."/>
            <person name="Zhang T."/>
            <person name="Song X."/>
            <person name="Zhang H."/>
            <person name="Dai N."/>
            <person name="Sheng W."/>
            <person name="Hou X."/>
            <person name="Wei L."/>
        </authorList>
    </citation>
    <scope>NUCLEOTIDE SEQUENCE</scope>
    <source>
        <strain evidence="5">G01</strain>
        <tissue evidence="5">Leaf</tissue>
    </source>
</reference>
<keyword evidence="2" id="KW-1133">Transmembrane helix</keyword>
<feature type="domain" description="Reverse transcriptase" evidence="3">
    <location>
        <begin position="858"/>
        <end position="1052"/>
    </location>
</feature>
<gene>
    <name evidence="5" type="ORF">Sangu_2730000</name>
</gene>
<evidence type="ECO:0000256" key="1">
    <source>
        <dbReference type="SAM" id="MobiDB-lite"/>
    </source>
</evidence>
<dbReference type="EMBL" id="JACGWK010001536">
    <property type="protein sequence ID" value="KAL0286498.1"/>
    <property type="molecule type" value="Genomic_DNA"/>
</dbReference>
<feature type="compositionally biased region" description="Polar residues" evidence="1">
    <location>
        <begin position="467"/>
        <end position="481"/>
    </location>
</feature>
<dbReference type="SUPFAM" id="SSF56672">
    <property type="entry name" value="DNA/RNA polymerases"/>
    <property type="match status" value="1"/>
</dbReference>
<keyword evidence="2" id="KW-0812">Transmembrane</keyword>
<reference evidence="5" key="2">
    <citation type="journal article" date="2024" name="Plant">
        <title>Genomic evolution and insights into agronomic trait innovations of Sesamum species.</title>
        <authorList>
            <person name="Miao H."/>
            <person name="Wang L."/>
            <person name="Qu L."/>
            <person name="Liu H."/>
            <person name="Sun Y."/>
            <person name="Le M."/>
            <person name="Wang Q."/>
            <person name="Wei S."/>
            <person name="Zheng Y."/>
            <person name="Lin W."/>
            <person name="Duan Y."/>
            <person name="Cao H."/>
            <person name="Xiong S."/>
            <person name="Wang X."/>
            <person name="Wei L."/>
            <person name="Li C."/>
            <person name="Ma Q."/>
            <person name="Ju M."/>
            <person name="Zhao R."/>
            <person name="Li G."/>
            <person name="Mu C."/>
            <person name="Tian Q."/>
            <person name="Mei H."/>
            <person name="Zhang T."/>
            <person name="Gao T."/>
            <person name="Zhang H."/>
        </authorList>
    </citation>
    <scope>NUCLEOTIDE SEQUENCE</scope>
    <source>
        <strain evidence="5">G01</strain>
    </source>
</reference>
<proteinExistence type="predicted"/>
<dbReference type="Pfam" id="PF14111">
    <property type="entry name" value="DUF4283"/>
    <property type="match status" value="1"/>
</dbReference>
<dbReference type="InterPro" id="IPR036691">
    <property type="entry name" value="Endo/exonu/phosph_ase_sf"/>
</dbReference>
<evidence type="ECO:0000256" key="2">
    <source>
        <dbReference type="SAM" id="Phobius"/>
    </source>
</evidence>
<keyword evidence="2" id="KW-0472">Membrane</keyword>
<accession>A0AAW2IXG1</accession>
<feature type="region of interest" description="Disordered" evidence="1">
    <location>
        <begin position="461"/>
        <end position="506"/>
    </location>
</feature>
<dbReference type="Gene3D" id="3.60.10.10">
    <property type="entry name" value="Endonuclease/exonuclease/phosphatase"/>
    <property type="match status" value="1"/>
</dbReference>
<dbReference type="InterPro" id="IPR043502">
    <property type="entry name" value="DNA/RNA_pol_sf"/>
</dbReference>